<dbReference type="AlphaFoldDB" id="A0A6H1ZY34"/>
<name>A0A6H1ZY34_9ZZZZ</name>
<gene>
    <name evidence="1" type="ORF">TM448A02535_0007</name>
</gene>
<reference evidence="1" key="1">
    <citation type="submission" date="2020-03" db="EMBL/GenBank/DDBJ databases">
        <title>The deep terrestrial virosphere.</title>
        <authorList>
            <person name="Holmfeldt K."/>
            <person name="Nilsson E."/>
            <person name="Simone D."/>
            <person name="Lopez-Fernandez M."/>
            <person name="Wu X."/>
            <person name="de Brujin I."/>
            <person name="Lundin D."/>
            <person name="Andersson A."/>
            <person name="Bertilsson S."/>
            <person name="Dopson M."/>
        </authorList>
    </citation>
    <scope>NUCLEOTIDE SEQUENCE</scope>
    <source>
        <strain evidence="1">TM448A02535</strain>
    </source>
</reference>
<sequence length="79" mass="9134">MSALEMYLRETAAGRGMMHKVRLEATRQYIRMSKEEELITAINKITNPALLRIMWEAGLNNTLGKAVLDRTEELVRRQT</sequence>
<proteinExistence type="predicted"/>
<accession>A0A6H1ZY34</accession>
<protein>
    <submittedName>
        <fullName evidence="1">Uncharacterized protein</fullName>
    </submittedName>
</protein>
<dbReference type="EMBL" id="MT144323">
    <property type="protein sequence ID" value="QJA52227.1"/>
    <property type="molecule type" value="Genomic_DNA"/>
</dbReference>
<evidence type="ECO:0000313" key="1">
    <source>
        <dbReference type="EMBL" id="QJA52227.1"/>
    </source>
</evidence>
<organism evidence="1">
    <name type="scientific">viral metagenome</name>
    <dbReference type="NCBI Taxonomy" id="1070528"/>
    <lineage>
        <taxon>unclassified sequences</taxon>
        <taxon>metagenomes</taxon>
        <taxon>organismal metagenomes</taxon>
    </lineage>
</organism>